<comment type="similarity">
    <text evidence="1">Belongs to the class-II pyridine nucleotide-disulfide oxidoreductase family.</text>
</comment>
<feature type="domain" description="FAD/NAD(P)-binding" evidence="4">
    <location>
        <begin position="6"/>
        <end position="298"/>
    </location>
</feature>
<dbReference type="PRINTS" id="PR00469">
    <property type="entry name" value="PNDRDTASEII"/>
</dbReference>
<organism evidence="5 6">
    <name type="scientific">Cadophora malorum</name>
    <dbReference type="NCBI Taxonomy" id="108018"/>
    <lineage>
        <taxon>Eukaryota</taxon>
        <taxon>Fungi</taxon>
        <taxon>Dikarya</taxon>
        <taxon>Ascomycota</taxon>
        <taxon>Pezizomycotina</taxon>
        <taxon>Leotiomycetes</taxon>
        <taxon>Helotiales</taxon>
        <taxon>Ploettnerulaceae</taxon>
        <taxon>Cadophora</taxon>
    </lineage>
</organism>
<proteinExistence type="inferred from homology"/>
<evidence type="ECO:0000256" key="3">
    <source>
        <dbReference type="ARBA" id="ARBA00023002"/>
    </source>
</evidence>
<evidence type="ECO:0000313" key="6">
    <source>
        <dbReference type="Proteomes" id="UP000664132"/>
    </source>
</evidence>
<dbReference type="PRINTS" id="PR00368">
    <property type="entry name" value="FADPNR"/>
</dbReference>
<dbReference type="PANTHER" id="PTHR48105">
    <property type="entry name" value="THIOREDOXIN REDUCTASE 1-RELATED-RELATED"/>
    <property type="match status" value="1"/>
</dbReference>
<gene>
    <name evidence="5" type="ORF">IFR04_015630</name>
</gene>
<sequence length="327" mass="35232">MNSVADVLIIGGGPAGLAAALGLGRVCRGALVFDSQEYRNDGIFTMSNVLSHDGENPSIFRTRAMEEIMSKYPHIKFMDRKITNITTKTSPSGTTSFKIVDSKGNSWLGKKLLLATGSVDVLPSVPGYRELWGHNIYHCLFCDGYERRGEPIGVLGAEKRDLDHLLMASSFTPKRLVIYTNGAVPDEEMRRELESARARGCGIDTRRIQRLAKAADGVSIQLHFDDKSSEIMGFLIHHPPTVNRAQDLFDQMGLEIAVGQGGHVTSKPPFGETNVRGCFVAGDTSTQLKIVSVAAASGALAAVGIATQLARDEGTRGLADVSDGLEN</sequence>
<name>A0A8H7W3S4_9HELO</name>
<keyword evidence="6" id="KW-1185">Reference proteome</keyword>
<evidence type="ECO:0000256" key="2">
    <source>
        <dbReference type="ARBA" id="ARBA00022630"/>
    </source>
</evidence>
<accession>A0A8H7W3S4</accession>
<comment type="caution">
    <text evidence="5">The sequence shown here is derived from an EMBL/GenBank/DDBJ whole genome shotgun (WGS) entry which is preliminary data.</text>
</comment>
<keyword evidence="2" id="KW-0285">Flavoprotein</keyword>
<dbReference type="GO" id="GO:0016491">
    <property type="term" value="F:oxidoreductase activity"/>
    <property type="evidence" value="ECO:0007669"/>
    <property type="project" value="UniProtKB-KW"/>
</dbReference>
<dbReference type="AlphaFoldDB" id="A0A8H7W3S4"/>
<dbReference type="InterPro" id="IPR036188">
    <property type="entry name" value="FAD/NAD-bd_sf"/>
</dbReference>
<dbReference type="Gene3D" id="3.50.50.60">
    <property type="entry name" value="FAD/NAD(P)-binding domain"/>
    <property type="match status" value="2"/>
</dbReference>
<evidence type="ECO:0000259" key="4">
    <source>
        <dbReference type="Pfam" id="PF07992"/>
    </source>
</evidence>
<dbReference type="EMBL" id="JAFJYH010000502">
    <property type="protein sequence ID" value="KAG4411238.1"/>
    <property type="molecule type" value="Genomic_DNA"/>
</dbReference>
<dbReference type="Pfam" id="PF07992">
    <property type="entry name" value="Pyr_redox_2"/>
    <property type="match status" value="1"/>
</dbReference>
<dbReference type="InterPro" id="IPR023753">
    <property type="entry name" value="FAD/NAD-binding_dom"/>
</dbReference>
<dbReference type="OrthoDB" id="10260355at2759"/>
<protein>
    <recommendedName>
        <fullName evidence="4">FAD/NAD(P)-binding domain-containing protein</fullName>
    </recommendedName>
</protein>
<dbReference type="GO" id="GO:0097237">
    <property type="term" value="P:cellular response to toxic substance"/>
    <property type="evidence" value="ECO:0007669"/>
    <property type="project" value="UniProtKB-ARBA"/>
</dbReference>
<reference evidence="5" key="1">
    <citation type="submission" date="2021-02" db="EMBL/GenBank/DDBJ databases">
        <title>Genome sequence Cadophora malorum strain M34.</title>
        <authorList>
            <person name="Stefanovic E."/>
            <person name="Vu D."/>
            <person name="Scully C."/>
            <person name="Dijksterhuis J."/>
            <person name="Roader J."/>
            <person name="Houbraken J."/>
        </authorList>
    </citation>
    <scope>NUCLEOTIDE SEQUENCE</scope>
    <source>
        <strain evidence="5">M34</strain>
    </source>
</reference>
<dbReference type="Proteomes" id="UP000664132">
    <property type="component" value="Unassembled WGS sequence"/>
</dbReference>
<evidence type="ECO:0000313" key="5">
    <source>
        <dbReference type="EMBL" id="KAG4411238.1"/>
    </source>
</evidence>
<evidence type="ECO:0000256" key="1">
    <source>
        <dbReference type="ARBA" id="ARBA00009333"/>
    </source>
</evidence>
<dbReference type="InterPro" id="IPR050097">
    <property type="entry name" value="Ferredoxin-NADP_redctase_2"/>
</dbReference>
<keyword evidence="3" id="KW-0560">Oxidoreductase</keyword>
<dbReference type="SUPFAM" id="SSF51905">
    <property type="entry name" value="FAD/NAD(P)-binding domain"/>
    <property type="match status" value="1"/>
</dbReference>